<dbReference type="InterPro" id="IPR027417">
    <property type="entry name" value="P-loop_NTPase"/>
</dbReference>
<dbReference type="Pfam" id="PF00196">
    <property type="entry name" value="GerE"/>
    <property type="match status" value="1"/>
</dbReference>
<dbReference type="GO" id="GO:0006355">
    <property type="term" value="P:regulation of DNA-templated transcription"/>
    <property type="evidence" value="ECO:0007669"/>
    <property type="project" value="InterPro"/>
</dbReference>
<dbReference type="RefSeq" id="WP_210159145.1">
    <property type="nucleotide sequence ID" value="NZ_JAFCNB010000024.1"/>
</dbReference>
<dbReference type="CDD" id="cd06170">
    <property type="entry name" value="LuxR_C_like"/>
    <property type="match status" value="1"/>
</dbReference>
<evidence type="ECO:0000313" key="4">
    <source>
        <dbReference type="EMBL" id="MBP2707884.1"/>
    </source>
</evidence>
<feature type="domain" description="HTH luxR-type" evidence="3">
    <location>
        <begin position="849"/>
        <end position="914"/>
    </location>
</feature>
<dbReference type="SUPFAM" id="SSF46894">
    <property type="entry name" value="C-terminal effector domain of the bipartite response regulators"/>
    <property type="match status" value="1"/>
</dbReference>
<evidence type="ECO:0000256" key="1">
    <source>
        <dbReference type="ARBA" id="ARBA00022741"/>
    </source>
</evidence>
<comment type="caution">
    <text evidence="4">The sequence shown here is derived from an EMBL/GenBank/DDBJ whole genome shotgun (WGS) entry which is preliminary data.</text>
</comment>
<dbReference type="InterPro" id="IPR036388">
    <property type="entry name" value="WH-like_DNA-bd_sf"/>
</dbReference>
<dbReference type="InterPro" id="IPR041664">
    <property type="entry name" value="AAA_16"/>
</dbReference>
<keyword evidence="2" id="KW-0067">ATP-binding</keyword>
<gene>
    <name evidence="4" type="ORF">JOL79_29300</name>
</gene>
<dbReference type="Pfam" id="PF13191">
    <property type="entry name" value="AAA_16"/>
    <property type="match status" value="1"/>
</dbReference>
<reference evidence="4" key="1">
    <citation type="submission" date="2021-02" db="EMBL/GenBank/DDBJ databases">
        <title>Draft genome sequence of Microbispora sp. RL4-1S isolated from rice leaves in Thailand.</title>
        <authorList>
            <person name="Muangham S."/>
            <person name="Duangmal K."/>
        </authorList>
    </citation>
    <scope>NUCLEOTIDE SEQUENCE</scope>
    <source>
        <strain evidence="4">RL4-1S</strain>
    </source>
</reference>
<dbReference type="GO" id="GO:0003677">
    <property type="term" value="F:DNA binding"/>
    <property type="evidence" value="ECO:0007669"/>
    <property type="project" value="InterPro"/>
</dbReference>
<name>A0A940WLJ7_9ACTN</name>
<dbReference type="AlphaFoldDB" id="A0A940WLJ7"/>
<keyword evidence="1" id="KW-0547">Nucleotide-binding</keyword>
<dbReference type="EMBL" id="JAFCNB010000024">
    <property type="protein sequence ID" value="MBP2707884.1"/>
    <property type="molecule type" value="Genomic_DNA"/>
</dbReference>
<dbReference type="SMART" id="SM00421">
    <property type="entry name" value="HTH_LUXR"/>
    <property type="match status" value="1"/>
</dbReference>
<dbReference type="PROSITE" id="PS50043">
    <property type="entry name" value="HTH_LUXR_2"/>
    <property type="match status" value="1"/>
</dbReference>
<dbReference type="InterPro" id="IPR011990">
    <property type="entry name" value="TPR-like_helical_dom_sf"/>
</dbReference>
<dbReference type="SUPFAM" id="SSF48452">
    <property type="entry name" value="TPR-like"/>
    <property type="match status" value="1"/>
</dbReference>
<sequence length="921" mass="98332">MSQAVPLRGRHRELAELDALVYRARAGHSGALVVAGEAGVGKTALLDRMAARAAANVRIERIGASESEMELAYAGLHQLCGQMMSFAGCLPDPQREAIEAAFGLRQGSAPSPFLVGLALLGLLTEAAGDRALLCVVDDAQWLDEASARAVAFAARRLDVEGIAVVLAMRTVGEAFAGLPQLVVAGLGHDDACELLRLATPGGLDRRVRDQLIAEAHGNPLALRELPRALSPAEIAGGFALTGSMPLESRIEQSLVAQLEPLPESARLLLLLAAADPTGDPGLLWRASAVLGLGSGDVDAATDAGALAVGARVGFRHPLVRSAVYRAASPEDRRRVHAALADVTSADHDPDRRAWHRASATLRPDEEVAADLERSAVRARTRGGAAAAGAFLERAAELTPEPVRRGQRLIAAAEAKHDAAAPAAALRLLDAARGLPLTALQEALIARLRARAGYALRRDRDGAQLLLAAAQGLEKLDPVLARDTYIEALAAAIYRGRLGDAEQVATVSNAILAATPAAEESDRARDLILRGQALLAAKGQEAAMATLRRAQRAFLEEVPDALELHWMWFASRAAQDLWDPHGLRALAQRQVELARAEGVVTVLPIALSLLMLAQTVDGELDAAEATCDEIDAIKDVTGNPLPQYGRLFLAAYRGQVAETERWAERIRSDAYARGEGFGLSAVNFAEAVLYNGLGRFAEAVDAGRRELPYAHELSHAMRTLLELVEAAAHTGERALAEQALERLASVTRPAGTGYALGVVTMAEAQLREGDEAETLFLDAIRHFEQERIPIMVGRCRLLYGEALSRLHRHTEAREQLRTAYELLSGCGLNGFADRAARGLSASGETLRTRTHGSAARLTDQELNVARLAREGLTNRDIGTRLFISARTAEYHLRKVFMKLGIRGRAELKTALAELGHAVSDAG</sequence>
<dbReference type="Proteomes" id="UP000674234">
    <property type="component" value="Unassembled WGS sequence"/>
</dbReference>
<dbReference type="PANTHER" id="PTHR16305:SF35">
    <property type="entry name" value="TRANSCRIPTIONAL ACTIVATOR DOMAIN"/>
    <property type="match status" value="1"/>
</dbReference>
<protein>
    <submittedName>
        <fullName evidence="4">AAA family ATPase</fullName>
    </submittedName>
</protein>
<evidence type="ECO:0000313" key="5">
    <source>
        <dbReference type="Proteomes" id="UP000674234"/>
    </source>
</evidence>
<evidence type="ECO:0000259" key="3">
    <source>
        <dbReference type="PROSITE" id="PS50043"/>
    </source>
</evidence>
<organism evidence="4 5">
    <name type="scientific">Microbispora oryzae</name>
    <dbReference type="NCBI Taxonomy" id="2806554"/>
    <lineage>
        <taxon>Bacteria</taxon>
        <taxon>Bacillati</taxon>
        <taxon>Actinomycetota</taxon>
        <taxon>Actinomycetes</taxon>
        <taxon>Streptosporangiales</taxon>
        <taxon>Streptosporangiaceae</taxon>
        <taxon>Microbispora</taxon>
    </lineage>
</organism>
<accession>A0A940WLJ7</accession>
<dbReference type="GO" id="GO:0004016">
    <property type="term" value="F:adenylate cyclase activity"/>
    <property type="evidence" value="ECO:0007669"/>
    <property type="project" value="TreeGrafter"/>
</dbReference>
<dbReference type="InterPro" id="IPR016032">
    <property type="entry name" value="Sig_transdc_resp-reg_C-effctor"/>
</dbReference>
<evidence type="ECO:0000256" key="2">
    <source>
        <dbReference type="ARBA" id="ARBA00022840"/>
    </source>
</evidence>
<dbReference type="GO" id="GO:0005524">
    <property type="term" value="F:ATP binding"/>
    <property type="evidence" value="ECO:0007669"/>
    <property type="project" value="UniProtKB-KW"/>
</dbReference>
<proteinExistence type="predicted"/>
<dbReference type="GO" id="GO:0005737">
    <property type="term" value="C:cytoplasm"/>
    <property type="evidence" value="ECO:0007669"/>
    <property type="project" value="TreeGrafter"/>
</dbReference>
<keyword evidence="5" id="KW-1185">Reference proteome</keyword>
<dbReference type="PRINTS" id="PR00038">
    <property type="entry name" value="HTHLUXR"/>
</dbReference>
<dbReference type="PANTHER" id="PTHR16305">
    <property type="entry name" value="TESTICULAR SOLUBLE ADENYLYL CYCLASE"/>
    <property type="match status" value="1"/>
</dbReference>
<dbReference type="SUPFAM" id="SSF52540">
    <property type="entry name" value="P-loop containing nucleoside triphosphate hydrolases"/>
    <property type="match status" value="1"/>
</dbReference>
<dbReference type="InterPro" id="IPR000792">
    <property type="entry name" value="Tscrpt_reg_LuxR_C"/>
</dbReference>
<dbReference type="Gene3D" id="1.10.10.10">
    <property type="entry name" value="Winged helix-like DNA-binding domain superfamily/Winged helix DNA-binding domain"/>
    <property type="match status" value="1"/>
</dbReference>